<dbReference type="SUPFAM" id="SSF51055">
    <property type="entry name" value="Carbohydrate binding domain"/>
    <property type="match status" value="1"/>
</dbReference>
<protein>
    <submittedName>
        <fullName evidence="8">S8 family serine peptidase</fullName>
    </submittedName>
</protein>
<feature type="active site" description="Charge relay system" evidence="5">
    <location>
        <position position="202"/>
    </location>
</feature>
<evidence type="ECO:0000256" key="6">
    <source>
        <dbReference type="SAM" id="MobiDB-lite"/>
    </source>
</evidence>
<evidence type="ECO:0000259" key="7">
    <source>
        <dbReference type="SMART" id="SM00495"/>
    </source>
</evidence>
<feature type="active site" description="Charge relay system" evidence="5">
    <location>
        <position position="354"/>
    </location>
</feature>
<dbReference type="EMBL" id="JBHSAQ010000016">
    <property type="protein sequence ID" value="MFC3960227.1"/>
    <property type="molecule type" value="Genomic_DNA"/>
</dbReference>
<feature type="domain" description="Chitin-binding type-3" evidence="7">
    <location>
        <begin position="415"/>
        <end position="458"/>
    </location>
</feature>
<dbReference type="SUPFAM" id="SSF52743">
    <property type="entry name" value="Subtilisin-like"/>
    <property type="match status" value="1"/>
</dbReference>
<feature type="compositionally biased region" description="Basic and acidic residues" evidence="6">
    <location>
        <begin position="172"/>
        <end position="203"/>
    </location>
</feature>
<feature type="region of interest" description="Disordered" evidence="6">
    <location>
        <begin position="172"/>
        <end position="205"/>
    </location>
</feature>
<dbReference type="InterPro" id="IPR050131">
    <property type="entry name" value="Peptidase_S8_subtilisin-like"/>
</dbReference>
<keyword evidence="2 5" id="KW-0645">Protease</keyword>
<sequence length="461" mass="47618">MTNMNTVIGRRTVLQTLGAGLCASAVGAATPADRPGPGGTELLVGTSDGTSIASVRRTVESALPDGTTIVHENDVLGYVSVDVSADGPQSMASVVDRLERRSDIAYAEPNETLYALDASTGSAERPFDPDDPRFDEQTVPQQVDAPAAWDTTLGSMDVTIAVVDQGVDYTHPDLADRFSGDEGRDFVDGDDDPRPETDAESHGTHVAGIAAATTGNGAGIAGLSNCRVLSARALDSNGTGTLSDIADAIQWSADEGADLIALPLGGGGESETLRDAIDHAVDAGALPIAAAGGDGGDVAYPAAFDNCVAVSAVDADDEFASFSNYGPEIDVAAPGVDVLAPVPGREYERRSGTSMACGAAVGVAALHASVHPDESPSERRTRLRETAVDVGLEPEKGGAGRVAARLGDDGRCAGTSPFDSSTLYHPGDRVVHDGALWEADWFVWGQEPTERSRRWTKIGTC</sequence>
<accession>A0ABD5NTD7</accession>
<dbReference type="PROSITE" id="PS51318">
    <property type="entry name" value="TAT"/>
    <property type="match status" value="1"/>
</dbReference>
<dbReference type="CDD" id="cd12215">
    <property type="entry name" value="ChiC_BD"/>
    <property type="match status" value="1"/>
</dbReference>
<evidence type="ECO:0000256" key="4">
    <source>
        <dbReference type="ARBA" id="ARBA00022825"/>
    </source>
</evidence>
<dbReference type="Gene3D" id="2.10.10.20">
    <property type="entry name" value="Carbohydrate-binding module superfamily 5/12"/>
    <property type="match status" value="1"/>
</dbReference>
<dbReference type="Pfam" id="PF00082">
    <property type="entry name" value="Peptidase_S8"/>
    <property type="match status" value="1"/>
</dbReference>
<keyword evidence="3 5" id="KW-0378">Hydrolase</keyword>
<dbReference type="InterPro" id="IPR015500">
    <property type="entry name" value="Peptidase_S8_subtilisin-rel"/>
</dbReference>
<dbReference type="RefSeq" id="WP_256532506.1">
    <property type="nucleotide sequence ID" value="NZ_CP101824.1"/>
</dbReference>
<dbReference type="PANTHER" id="PTHR43806">
    <property type="entry name" value="PEPTIDASE S8"/>
    <property type="match status" value="1"/>
</dbReference>
<dbReference type="AlphaFoldDB" id="A0ABD5NTD7"/>
<dbReference type="Gene3D" id="3.40.50.200">
    <property type="entry name" value="Peptidase S8/S53 domain"/>
    <property type="match status" value="1"/>
</dbReference>
<evidence type="ECO:0000256" key="2">
    <source>
        <dbReference type="ARBA" id="ARBA00022670"/>
    </source>
</evidence>
<keyword evidence="4 5" id="KW-0720">Serine protease</keyword>
<feature type="active site" description="Charge relay system" evidence="5">
    <location>
        <position position="164"/>
    </location>
</feature>
<dbReference type="PRINTS" id="PR00723">
    <property type="entry name" value="SUBTILISIN"/>
</dbReference>
<dbReference type="PANTHER" id="PTHR43806:SF11">
    <property type="entry name" value="CEREVISIN-RELATED"/>
    <property type="match status" value="1"/>
</dbReference>
<dbReference type="InterPro" id="IPR006311">
    <property type="entry name" value="TAT_signal"/>
</dbReference>
<dbReference type="InterPro" id="IPR036852">
    <property type="entry name" value="Peptidase_S8/S53_dom_sf"/>
</dbReference>
<proteinExistence type="inferred from homology"/>
<dbReference type="InterPro" id="IPR036573">
    <property type="entry name" value="CBM_sf_5/12"/>
</dbReference>
<dbReference type="InterPro" id="IPR022398">
    <property type="entry name" value="Peptidase_S8_His-AS"/>
</dbReference>
<dbReference type="PROSITE" id="PS51892">
    <property type="entry name" value="SUBTILASE"/>
    <property type="match status" value="1"/>
</dbReference>
<organism evidence="8 9">
    <name type="scientific">Halovivax cerinus</name>
    <dbReference type="NCBI Taxonomy" id="1487865"/>
    <lineage>
        <taxon>Archaea</taxon>
        <taxon>Methanobacteriati</taxon>
        <taxon>Methanobacteriota</taxon>
        <taxon>Stenosarchaea group</taxon>
        <taxon>Halobacteria</taxon>
        <taxon>Halobacteriales</taxon>
        <taxon>Natrialbaceae</taxon>
        <taxon>Halovivax</taxon>
    </lineage>
</organism>
<dbReference type="InterPro" id="IPR000209">
    <property type="entry name" value="Peptidase_S8/S53_dom"/>
</dbReference>
<dbReference type="InterPro" id="IPR003610">
    <property type="entry name" value="CBM5/12"/>
</dbReference>
<comment type="caution">
    <text evidence="8">The sequence shown here is derived from an EMBL/GenBank/DDBJ whole genome shotgun (WGS) entry which is preliminary data.</text>
</comment>
<evidence type="ECO:0000256" key="3">
    <source>
        <dbReference type="ARBA" id="ARBA00022801"/>
    </source>
</evidence>
<evidence type="ECO:0000313" key="8">
    <source>
        <dbReference type="EMBL" id="MFC3960227.1"/>
    </source>
</evidence>
<dbReference type="GO" id="GO:0006508">
    <property type="term" value="P:proteolysis"/>
    <property type="evidence" value="ECO:0007669"/>
    <property type="project" value="UniProtKB-KW"/>
</dbReference>
<comment type="similarity">
    <text evidence="1 5">Belongs to the peptidase S8 family.</text>
</comment>
<dbReference type="GO" id="GO:0004252">
    <property type="term" value="F:serine-type endopeptidase activity"/>
    <property type="evidence" value="ECO:0007669"/>
    <property type="project" value="UniProtKB-UniRule"/>
</dbReference>
<evidence type="ECO:0000256" key="5">
    <source>
        <dbReference type="PROSITE-ProRule" id="PRU01240"/>
    </source>
</evidence>
<gene>
    <name evidence="8" type="ORF">ACFOUR_17880</name>
</gene>
<evidence type="ECO:0000313" key="9">
    <source>
        <dbReference type="Proteomes" id="UP001595846"/>
    </source>
</evidence>
<dbReference type="PROSITE" id="PS00137">
    <property type="entry name" value="SUBTILASE_HIS"/>
    <property type="match status" value="1"/>
</dbReference>
<name>A0ABD5NTD7_9EURY</name>
<dbReference type="Proteomes" id="UP001595846">
    <property type="component" value="Unassembled WGS sequence"/>
</dbReference>
<reference evidence="8 9" key="1">
    <citation type="journal article" date="2019" name="Int. J. Syst. Evol. Microbiol.">
        <title>The Global Catalogue of Microorganisms (GCM) 10K type strain sequencing project: providing services to taxonomists for standard genome sequencing and annotation.</title>
        <authorList>
            <consortium name="The Broad Institute Genomics Platform"/>
            <consortium name="The Broad Institute Genome Sequencing Center for Infectious Disease"/>
            <person name="Wu L."/>
            <person name="Ma J."/>
        </authorList>
    </citation>
    <scope>NUCLEOTIDE SEQUENCE [LARGE SCALE GENOMIC DNA]</scope>
    <source>
        <strain evidence="8 9">IBRC-M 10256</strain>
    </source>
</reference>
<evidence type="ECO:0000256" key="1">
    <source>
        <dbReference type="ARBA" id="ARBA00011073"/>
    </source>
</evidence>
<dbReference type="SMART" id="SM00495">
    <property type="entry name" value="ChtBD3"/>
    <property type="match status" value="1"/>
</dbReference>
<keyword evidence="9" id="KW-1185">Reference proteome</keyword>
<dbReference type="GeneID" id="73901597"/>